<dbReference type="SUPFAM" id="SSF81301">
    <property type="entry name" value="Nucleotidyltransferase"/>
    <property type="match status" value="1"/>
</dbReference>
<sequence length="221" mass="24964">MTIDPHPGVPQRSLPSSLDAITQALRQRFPQRPSDIRQRQTIEQLADAYTEAEQLSNTFLSKLTAFGSLCGARATPRPTGIKSWARTQEKGHLYGLVPLDMLGGKYVFDQLTPLYAAASRIHEEFDVLAFQDRFIKPQSSGYRDLQFVVSVEGHAAEVKFCHAAFDELDKYEHRLYEMRRVLERQSELSAIERIVLDTLIDASTLMYQQVWDSVSAEGGGE</sequence>
<dbReference type="Proteomes" id="UP000600547">
    <property type="component" value="Unassembled WGS sequence"/>
</dbReference>
<comment type="caution">
    <text evidence="1">The sequence shown here is derived from an EMBL/GenBank/DDBJ whole genome shotgun (WGS) entry which is preliminary data.</text>
</comment>
<dbReference type="AlphaFoldDB" id="A0A8H9L7V2"/>
<proteinExistence type="predicted"/>
<keyword evidence="2" id="KW-1185">Reference proteome</keyword>
<protein>
    <recommendedName>
        <fullName evidence="3">RelA/SpoT domain-containing protein</fullName>
    </recommendedName>
</protein>
<dbReference type="RefSeq" id="WP_155300362.1">
    <property type="nucleotide sequence ID" value="NZ_BMQG01000025.1"/>
</dbReference>
<accession>A0A8H9L7V2</accession>
<dbReference type="EMBL" id="BMQG01000025">
    <property type="protein sequence ID" value="GGM58415.1"/>
    <property type="molecule type" value="Genomic_DNA"/>
</dbReference>
<evidence type="ECO:0000313" key="2">
    <source>
        <dbReference type="Proteomes" id="UP000600547"/>
    </source>
</evidence>
<evidence type="ECO:0000313" key="1">
    <source>
        <dbReference type="EMBL" id="GGM58415.1"/>
    </source>
</evidence>
<dbReference type="InterPro" id="IPR043519">
    <property type="entry name" value="NT_sf"/>
</dbReference>
<name>A0A8H9L7V2_9DEIO</name>
<reference evidence="2" key="1">
    <citation type="journal article" date="2019" name="Int. J. Syst. Evol. Microbiol.">
        <title>The Global Catalogue of Microorganisms (GCM) 10K type strain sequencing project: providing services to taxonomists for standard genome sequencing and annotation.</title>
        <authorList>
            <consortium name="The Broad Institute Genomics Platform"/>
            <consortium name="The Broad Institute Genome Sequencing Center for Infectious Disease"/>
            <person name="Wu L."/>
            <person name="Ma J."/>
        </authorList>
    </citation>
    <scope>NUCLEOTIDE SEQUENCE [LARGE SCALE GENOMIC DNA]</scope>
    <source>
        <strain evidence="2">JCM 31047</strain>
    </source>
</reference>
<evidence type="ECO:0008006" key="3">
    <source>
        <dbReference type="Google" id="ProtNLM"/>
    </source>
</evidence>
<organism evidence="1 2">
    <name type="scientific">Deinococcus arenae</name>
    <dbReference type="NCBI Taxonomy" id="1452751"/>
    <lineage>
        <taxon>Bacteria</taxon>
        <taxon>Thermotogati</taxon>
        <taxon>Deinococcota</taxon>
        <taxon>Deinococci</taxon>
        <taxon>Deinococcales</taxon>
        <taxon>Deinococcaceae</taxon>
        <taxon>Deinococcus</taxon>
    </lineage>
</organism>
<gene>
    <name evidence="1" type="ORF">GCM10008956_37550</name>
</gene>